<accession>A0A5C9A133</accession>
<keyword evidence="7" id="KW-1185">Reference proteome</keyword>
<evidence type="ECO:0000256" key="1">
    <source>
        <dbReference type="ARBA" id="ARBA00004308"/>
    </source>
</evidence>
<dbReference type="AlphaFoldDB" id="A0A5C9A133"/>
<comment type="subcellular location">
    <subcellularLocation>
        <location evidence="1">Endomembrane system</location>
    </subcellularLocation>
</comment>
<keyword evidence="5" id="KW-0472">Membrane</keyword>
<dbReference type="Proteomes" id="UP000321933">
    <property type="component" value="Unassembled WGS sequence"/>
</dbReference>
<evidence type="ECO:0000256" key="4">
    <source>
        <dbReference type="ARBA" id="ARBA00022519"/>
    </source>
</evidence>
<evidence type="ECO:0000256" key="2">
    <source>
        <dbReference type="ARBA" id="ARBA00022448"/>
    </source>
</evidence>
<dbReference type="SUPFAM" id="SSF53850">
    <property type="entry name" value="Periplasmic binding protein-like II"/>
    <property type="match status" value="1"/>
</dbReference>
<evidence type="ECO:0000256" key="5">
    <source>
        <dbReference type="ARBA" id="ARBA00023136"/>
    </source>
</evidence>
<dbReference type="PANTHER" id="PTHR30024:SF43">
    <property type="entry name" value="BLL4572 PROTEIN"/>
    <property type="match status" value="1"/>
</dbReference>
<organism evidence="6 7">
    <name type="scientific">Parahaliea aestuarii</name>
    <dbReference type="NCBI Taxonomy" id="1852021"/>
    <lineage>
        <taxon>Bacteria</taxon>
        <taxon>Pseudomonadati</taxon>
        <taxon>Pseudomonadota</taxon>
        <taxon>Gammaproteobacteria</taxon>
        <taxon>Cellvibrionales</taxon>
        <taxon>Halieaceae</taxon>
        <taxon>Parahaliea</taxon>
    </lineage>
</organism>
<gene>
    <name evidence="6" type="ORF">FVW59_06520</name>
</gene>
<keyword evidence="3" id="KW-1003">Cell membrane</keyword>
<dbReference type="Pfam" id="PF13379">
    <property type="entry name" value="NMT1_2"/>
    <property type="match status" value="1"/>
</dbReference>
<dbReference type="InterPro" id="IPR044527">
    <property type="entry name" value="NrtA/CpmA_ABC-bd_dom"/>
</dbReference>
<dbReference type="RefSeq" id="WP_148063415.1">
    <property type="nucleotide sequence ID" value="NZ_VRYZ01000002.1"/>
</dbReference>
<proteinExistence type="predicted"/>
<evidence type="ECO:0000313" key="6">
    <source>
        <dbReference type="EMBL" id="TXS93480.1"/>
    </source>
</evidence>
<dbReference type="CDD" id="cd13553">
    <property type="entry name" value="PBP2_NrtA_CpmA_like"/>
    <property type="match status" value="1"/>
</dbReference>
<evidence type="ECO:0000256" key="3">
    <source>
        <dbReference type="ARBA" id="ARBA00022475"/>
    </source>
</evidence>
<keyword evidence="4" id="KW-0997">Cell inner membrane</keyword>
<sequence>MTDTLRLPVAEKAELRLGYLRLNDSAPLVMARELGLYERYGLAVSLEREISWANLRDKLVAGELDAAQMLAPLPLATSMGAGGMRVEVISGLALSLNGNAITVSRELATELAQRGGLVADGAQATARAMGDYFHSAARKPELTFAAAHSFSCHIFLLRLWLQCGGIDPERDVRIIVLPPEQMVDSLARGIIDGYCVGEPWNSMAVHQGVGAIQATGYQLWNNSLEKVLAVTGPWHRQHTATHLRLRLALMEACRWLSDPAHRLQAAEVLARPEYLNLPVEILRPALAGELVTSRGQAPMAMPDFHVFGRYQAGFPWRSDGEWLADQTSALLGKTLDTERCKSLVQQTYRTDLYREAARHLGMPAPATDYRPVNAHEGSWELSPGILLGADQRLVPPQ</sequence>
<dbReference type="GO" id="GO:0012505">
    <property type="term" value="C:endomembrane system"/>
    <property type="evidence" value="ECO:0007669"/>
    <property type="project" value="UniProtKB-SubCell"/>
</dbReference>
<comment type="caution">
    <text evidence="6">The sequence shown here is derived from an EMBL/GenBank/DDBJ whole genome shotgun (WGS) entry which is preliminary data.</text>
</comment>
<evidence type="ECO:0000313" key="7">
    <source>
        <dbReference type="Proteomes" id="UP000321933"/>
    </source>
</evidence>
<dbReference type="EMBL" id="VRYZ01000002">
    <property type="protein sequence ID" value="TXS93480.1"/>
    <property type="molecule type" value="Genomic_DNA"/>
</dbReference>
<keyword evidence="2" id="KW-0813">Transport</keyword>
<protein>
    <submittedName>
        <fullName evidence="6">ABC transporter substrate-binding protein</fullName>
    </submittedName>
</protein>
<name>A0A5C9A133_9GAMM</name>
<dbReference type="Gene3D" id="3.40.190.10">
    <property type="entry name" value="Periplasmic binding protein-like II"/>
    <property type="match status" value="2"/>
</dbReference>
<dbReference type="PANTHER" id="PTHR30024">
    <property type="entry name" value="ALIPHATIC SULFONATES-BINDING PROTEIN-RELATED"/>
    <property type="match status" value="1"/>
</dbReference>
<dbReference type="OrthoDB" id="9815454at2"/>
<reference evidence="6 7" key="1">
    <citation type="submission" date="2019-08" db="EMBL/GenBank/DDBJ databases">
        <title>Parahaliea maris sp. nov., isolated from the surface seawater.</title>
        <authorList>
            <person name="Liu Y."/>
        </authorList>
    </citation>
    <scope>NUCLEOTIDE SEQUENCE [LARGE SCALE GENOMIC DNA]</scope>
    <source>
        <strain evidence="6 7">S2-26</strain>
    </source>
</reference>